<evidence type="ECO:0000256" key="1">
    <source>
        <dbReference type="ARBA" id="ARBA00010398"/>
    </source>
</evidence>
<dbReference type="Gene3D" id="3.20.20.20">
    <property type="entry name" value="Dihydropteroate synthase-like"/>
    <property type="match status" value="1"/>
</dbReference>
<comment type="similarity">
    <text evidence="1">Belongs to the vitamin-B12 dependent methionine synthase family.</text>
</comment>
<evidence type="ECO:0000313" key="5">
    <source>
        <dbReference type="EMBL" id="CEO90397.1"/>
    </source>
</evidence>
<reference evidence="6" key="1">
    <citation type="submission" date="2015-01" db="EMBL/GenBank/DDBJ databases">
        <authorList>
            <person name="Manzoor Shahid"/>
            <person name="Zubair Saima"/>
        </authorList>
    </citation>
    <scope>NUCLEOTIDE SEQUENCE [LARGE SCALE GENOMIC DNA]</scope>
    <source>
        <strain evidence="6">Sp3</strain>
    </source>
</reference>
<keyword evidence="6" id="KW-1185">Reference proteome</keyword>
<evidence type="ECO:0000259" key="4">
    <source>
        <dbReference type="PROSITE" id="PS50972"/>
    </source>
</evidence>
<dbReference type="GO" id="GO:0008705">
    <property type="term" value="F:methionine synthase activity"/>
    <property type="evidence" value="ECO:0007669"/>
    <property type="project" value="UniProtKB-EC"/>
</dbReference>
<dbReference type="PANTHER" id="PTHR45833">
    <property type="entry name" value="METHIONINE SYNTHASE"/>
    <property type="match status" value="1"/>
</dbReference>
<dbReference type="InterPro" id="IPR000489">
    <property type="entry name" value="Pterin-binding_dom"/>
</dbReference>
<dbReference type="SUPFAM" id="SSF51717">
    <property type="entry name" value="Dihydropteroate synthetase-like"/>
    <property type="match status" value="1"/>
</dbReference>
<accession>A0A0B7MRV5</accession>
<dbReference type="RefSeq" id="WP_044666162.1">
    <property type="nucleotide sequence ID" value="NZ_CDRZ01000287.1"/>
</dbReference>
<dbReference type="AlphaFoldDB" id="A0A0B7MRV5"/>
<dbReference type="InterPro" id="IPR050554">
    <property type="entry name" value="Met_Synthase/Corrinoid"/>
</dbReference>
<evidence type="ECO:0000256" key="3">
    <source>
        <dbReference type="ARBA" id="ARBA00022679"/>
    </source>
</evidence>
<protein>
    <submittedName>
        <fullName evidence="5">Methyltetrahydrofolate:corrinoid/iron-sulfur protein methyltransferase</fullName>
        <ecNumber evidence="5">2.1.1.13</ecNumber>
    </submittedName>
</protein>
<keyword evidence="3 5" id="KW-0808">Transferase</keyword>
<dbReference type="GO" id="GO:0042558">
    <property type="term" value="P:pteridine-containing compound metabolic process"/>
    <property type="evidence" value="ECO:0007669"/>
    <property type="project" value="InterPro"/>
</dbReference>
<dbReference type="OrthoDB" id="9803687at2"/>
<organism evidence="5 6">
    <name type="scientific">Syntrophaceticus schinkii</name>
    <dbReference type="NCBI Taxonomy" id="499207"/>
    <lineage>
        <taxon>Bacteria</taxon>
        <taxon>Bacillati</taxon>
        <taxon>Bacillota</taxon>
        <taxon>Clostridia</taxon>
        <taxon>Thermoanaerobacterales</taxon>
        <taxon>Thermoanaerobacterales Family III. Incertae Sedis</taxon>
        <taxon>Syntrophaceticus</taxon>
    </lineage>
</organism>
<proteinExistence type="inferred from homology"/>
<dbReference type="GO" id="GO:0005829">
    <property type="term" value="C:cytosol"/>
    <property type="evidence" value="ECO:0007669"/>
    <property type="project" value="TreeGrafter"/>
</dbReference>
<evidence type="ECO:0000256" key="2">
    <source>
        <dbReference type="ARBA" id="ARBA00022603"/>
    </source>
</evidence>
<name>A0A0B7MRV5_9FIRM</name>
<dbReference type="Pfam" id="PF00809">
    <property type="entry name" value="Pterin_bind"/>
    <property type="match status" value="1"/>
</dbReference>
<dbReference type="EC" id="2.1.1.13" evidence="5"/>
<gene>
    <name evidence="5" type="primary">metH1</name>
    <name evidence="5" type="ORF">SSCH_860003</name>
</gene>
<dbReference type="EMBL" id="CDRZ01000287">
    <property type="protein sequence ID" value="CEO90397.1"/>
    <property type="molecule type" value="Genomic_DNA"/>
</dbReference>
<keyword evidence="2 5" id="KW-0489">Methyltransferase</keyword>
<dbReference type="GO" id="GO:0032259">
    <property type="term" value="P:methylation"/>
    <property type="evidence" value="ECO:0007669"/>
    <property type="project" value="UniProtKB-KW"/>
</dbReference>
<sequence>MLIVGELINTSRKAVKQAVDEKDAASIQKLAEQQVKDGATYVDINCGTLINNEEEILQWLVETVQSVVDVPLCIDTPNPAAMKVGLSTCKNGQTMINSISAEKERFETMLPLVKKYKCKVVALCMDDTGMPDLAEDRYPIIDKLAKDLVDAGISPDDVYFDPLVKPLSTSNQAGLEVLATVRYIKQNYPEFHMICGMSNVSYGLPQRKLLNQAYLVQLMTEGMDGFILDPTEKRLMSLFYASQALLGKDNFCMNYLKAYRAERLIV</sequence>
<dbReference type="NCBIfam" id="NF005719">
    <property type="entry name" value="PRK07535.1"/>
    <property type="match status" value="1"/>
</dbReference>
<dbReference type="Proteomes" id="UP000046155">
    <property type="component" value="Unassembled WGS sequence"/>
</dbReference>
<dbReference type="PROSITE" id="PS50972">
    <property type="entry name" value="PTERIN_BINDING"/>
    <property type="match status" value="1"/>
</dbReference>
<feature type="domain" description="Pterin-binding" evidence="4">
    <location>
        <begin position="1"/>
        <end position="246"/>
    </location>
</feature>
<dbReference type="InterPro" id="IPR011005">
    <property type="entry name" value="Dihydropteroate_synth-like_sf"/>
</dbReference>
<evidence type="ECO:0000313" key="6">
    <source>
        <dbReference type="Proteomes" id="UP000046155"/>
    </source>
</evidence>